<evidence type="ECO:0000256" key="1">
    <source>
        <dbReference type="ARBA" id="ARBA00004324"/>
    </source>
</evidence>
<keyword evidence="6" id="KW-0507">mRNA processing</keyword>
<dbReference type="PANTHER" id="PTHR21737">
    <property type="entry name" value="POLYGLUTAMINE BINDING PROTEIN 1/MARVEL MEMBRANE-ASSOCIATING DOMAIN CONTAINING 3"/>
    <property type="match status" value="1"/>
</dbReference>
<dbReference type="EMBL" id="BT126993">
    <property type="protein sequence ID" value="AEE61955.1"/>
    <property type="molecule type" value="mRNA"/>
</dbReference>
<dbReference type="GO" id="GO:0043021">
    <property type="term" value="F:ribonucleoprotein complex binding"/>
    <property type="evidence" value="ECO:0007669"/>
    <property type="project" value="TreeGrafter"/>
</dbReference>
<dbReference type="PROSITE" id="PS50020">
    <property type="entry name" value="WW_DOMAIN_2"/>
    <property type="match status" value="1"/>
</dbReference>
<feature type="compositionally biased region" description="Polar residues" evidence="15">
    <location>
        <begin position="153"/>
        <end position="162"/>
    </location>
</feature>
<evidence type="ECO:0000256" key="9">
    <source>
        <dbReference type="ARBA" id="ARBA00023015"/>
    </source>
</evidence>
<dbReference type="SUPFAM" id="SSF51045">
    <property type="entry name" value="WW domain"/>
    <property type="match status" value="1"/>
</dbReference>
<evidence type="ECO:0000256" key="14">
    <source>
        <dbReference type="ARBA" id="ARBA00046362"/>
    </source>
</evidence>
<name>J3JUS8_DENPD</name>
<evidence type="ECO:0000256" key="13">
    <source>
        <dbReference type="ARBA" id="ARBA00042167"/>
    </source>
</evidence>
<protein>
    <recommendedName>
        <fullName evidence="3">Polyglutamine-binding protein 1</fullName>
    </recommendedName>
    <alternativeName>
        <fullName evidence="13">Polyglutamine tract-binding protein 1</fullName>
    </alternativeName>
</protein>
<keyword evidence="8" id="KW-0391">Immunity</keyword>
<keyword evidence="9" id="KW-0805">Transcription regulation</keyword>
<accession>J3JUS8</accession>
<dbReference type="OrthoDB" id="42462at2759"/>
<feature type="region of interest" description="Disordered" evidence="15">
    <location>
        <begin position="153"/>
        <end position="294"/>
    </location>
</feature>
<dbReference type="GO" id="GO:0005737">
    <property type="term" value="C:cytoplasm"/>
    <property type="evidence" value="ECO:0007669"/>
    <property type="project" value="TreeGrafter"/>
</dbReference>
<keyword evidence="4" id="KW-0597">Phosphoprotein</keyword>
<dbReference type="AlphaFoldDB" id="J3JUS8"/>
<organism evidence="17">
    <name type="scientific">Dendroctonus ponderosae</name>
    <name type="common">Mountain pine beetle</name>
    <dbReference type="NCBI Taxonomy" id="77166"/>
    <lineage>
        <taxon>Eukaryota</taxon>
        <taxon>Metazoa</taxon>
        <taxon>Ecdysozoa</taxon>
        <taxon>Arthropoda</taxon>
        <taxon>Hexapoda</taxon>
        <taxon>Insecta</taxon>
        <taxon>Pterygota</taxon>
        <taxon>Neoptera</taxon>
        <taxon>Endopterygota</taxon>
        <taxon>Coleoptera</taxon>
        <taxon>Polyphaga</taxon>
        <taxon>Cucujiformia</taxon>
        <taxon>Curculionidae</taxon>
        <taxon>Scolytinae</taxon>
        <taxon>Dendroctonus</taxon>
    </lineage>
</organism>
<proteinExistence type="evidence at transcript level"/>
<evidence type="ECO:0000256" key="6">
    <source>
        <dbReference type="ARBA" id="ARBA00022664"/>
    </source>
</evidence>
<evidence type="ECO:0000256" key="8">
    <source>
        <dbReference type="ARBA" id="ARBA00022859"/>
    </source>
</evidence>
<comment type="subcellular location">
    <subcellularLocation>
        <location evidence="2">Cytoplasmic granule</location>
    </subcellularLocation>
    <subcellularLocation>
        <location evidence="1">Nucleus speckle</location>
    </subcellularLocation>
</comment>
<evidence type="ECO:0000256" key="11">
    <source>
        <dbReference type="ARBA" id="ARBA00023187"/>
    </source>
</evidence>
<keyword evidence="12" id="KW-0539">Nucleus</keyword>
<evidence type="ECO:0000256" key="3">
    <source>
        <dbReference type="ARBA" id="ARBA00021117"/>
    </source>
</evidence>
<evidence type="ECO:0000313" key="17">
    <source>
        <dbReference type="EMBL" id="AEE61955.1"/>
    </source>
</evidence>
<comment type="subunit">
    <text evidence="14">Interacts with POU3F2/Brn-2, ATXN1, TXNL4A, HTT and AR. Interaction with ATXN1 correlates positively with the length of the polyglutamine tract. Interacts with RNA polymerase II large subunit in a phosphorylation-dependent manner. Forms a ternary complex with ATXN1 mutant and phosphorylated RNA polymerase II. Interacts (via C-terminus) with TXNL4A and CD2BP2. Interacts (via WW domain) with ATN1 and SF3B1, and may interact with additional splice factors. Interacts (via WW domain) with WBP11; Leading to reduce interaction between PQBP1 and TXNL4A. Interacts with CAPRIN1. Interacts with DDX1. Interacts with SFPQ. Interacts with KHSRP.</text>
</comment>
<evidence type="ECO:0000256" key="12">
    <source>
        <dbReference type="ARBA" id="ARBA00023242"/>
    </source>
</evidence>
<keyword evidence="10" id="KW-0804">Transcription</keyword>
<dbReference type="Gene3D" id="3.40.30.10">
    <property type="entry name" value="Glutaredoxin"/>
    <property type="match status" value="1"/>
</dbReference>
<dbReference type="InterPro" id="IPR036020">
    <property type="entry name" value="WW_dom_sf"/>
</dbReference>
<evidence type="ECO:0000256" key="2">
    <source>
        <dbReference type="ARBA" id="ARBA00004463"/>
    </source>
</evidence>
<feature type="domain" description="WW" evidence="16">
    <location>
        <begin position="96"/>
        <end position="130"/>
    </location>
</feature>
<feature type="compositionally biased region" description="Polar residues" evidence="15">
    <location>
        <begin position="285"/>
        <end position="294"/>
    </location>
</feature>
<reference evidence="17" key="1">
    <citation type="journal article" date="2012" name="Insect Biochem. Mol. Biol.">
        <title>Transcriptome and full-length cDNA resources for the mountain pine beetle, Dendroctonus ponderosae Hopkins, a major insect pest of pine forests.</title>
        <authorList>
            <person name="Keeling C.I."/>
            <person name="Henderson H."/>
            <person name="Li M."/>
            <person name="Yuen M."/>
            <person name="Clark E.L."/>
            <person name="Fraser J.D."/>
            <person name="Huber D.P."/>
            <person name="Liao N.Y."/>
            <person name="Roderick Docking T."/>
            <person name="Birol I."/>
            <person name="Chan S.K."/>
            <person name="Taylor G.A."/>
            <person name="Palmquist D."/>
            <person name="Jones S.J."/>
            <person name="Bohlmann J."/>
        </authorList>
    </citation>
    <scope>NUCLEOTIDE SEQUENCE</scope>
    <source>
        <tissue evidence="17">Whole emerged adults</tissue>
    </source>
</reference>
<dbReference type="PANTHER" id="PTHR21737:SF3">
    <property type="entry name" value="POLYGLUTAMINE-BINDING PROTEIN 1"/>
    <property type="match status" value="1"/>
</dbReference>
<evidence type="ECO:0000256" key="7">
    <source>
        <dbReference type="ARBA" id="ARBA00022737"/>
    </source>
</evidence>
<evidence type="ECO:0000259" key="16">
    <source>
        <dbReference type="PROSITE" id="PS50020"/>
    </source>
</evidence>
<evidence type="ECO:0000256" key="15">
    <source>
        <dbReference type="SAM" id="MobiDB-lite"/>
    </source>
</evidence>
<keyword evidence="5" id="KW-0399">Innate immunity</keyword>
<keyword evidence="7" id="KW-0677">Repeat</keyword>
<dbReference type="InterPro" id="IPR001202">
    <property type="entry name" value="WW_dom"/>
</dbReference>
<feature type="compositionally biased region" description="Acidic residues" evidence="15">
    <location>
        <begin position="207"/>
        <end position="218"/>
    </location>
</feature>
<feature type="compositionally biased region" description="Basic and acidic residues" evidence="15">
    <location>
        <begin position="163"/>
        <end position="206"/>
    </location>
</feature>
<keyword evidence="11" id="KW-0508">mRNA splicing</keyword>
<dbReference type="Gene3D" id="2.20.70.10">
    <property type="match status" value="1"/>
</dbReference>
<sequence>MSLPPLLLARLKQRGIIKENNADDKEEVFAESYDKEDDEKIDASEKYRGGAPGCPNKYNYYHICTDFCFDHWREGYPEHTLSEKYMETRNKMLKEYPLPNGWKEVYDAGVRRHYYWCPSTDEVSWLSPKHPQAVISEAAPKIAKEMFESLNISTTVTTSRNEPSSKGRQRDSNNGREERDSGRNRKGREDKNRGYEKEKGRKKDEESGSEAEQAEEVELNDRDRLKRAKRRGIDPMDPAAYGDVPTGNWSTGIVSDAKTGVDTTANGPLFQQRPYPAPGAILRKNNPNFDSENK</sequence>
<dbReference type="GO" id="GO:0045087">
    <property type="term" value="P:innate immune response"/>
    <property type="evidence" value="ECO:0007669"/>
    <property type="project" value="UniProtKB-KW"/>
</dbReference>
<evidence type="ECO:0000256" key="10">
    <source>
        <dbReference type="ARBA" id="ARBA00023163"/>
    </source>
</evidence>
<dbReference type="GO" id="GO:0016607">
    <property type="term" value="C:nuclear speck"/>
    <property type="evidence" value="ECO:0007669"/>
    <property type="project" value="UniProtKB-SubCell"/>
</dbReference>
<evidence type="ECO:0000256" key="4">
    <source>
        <dbReference type="ARBA" id="ARBA00022553"/>
    </source>
</evidence>
<evidence type="ECO:0000256" key="5">
    <source>
        <dbReference type="ARBA" id="ARBA00022588"/>
    </source>
</evidence>
<dbReference type="GO" id="GO:0000380">
    <property type="term" value="P:alternative mRNA splicing, via spliceosome"/>
    <property type="evidence" value="ECO:0007669"/>
    <property type="project" value="TreeGrafter"/>
</dbReference>